<dbReference type="Proteomes" id="UP000295367">
    <property type="component" value="Unassembled WGS sequence"/>
</dbReference>
<protein>
    <submittedName>
        <fullName evidence="1">Putative nucleotidyltransferase-like protein</fullName>
    </submittedName>
</protein>
<dbReference type="InterPro" id="IPR039498">
    <property type="entry name" value="NTP_transf_5"/>
</dbReference>
<dbReference type="EMBL" id="SMCO01000013">
    <property type="protein sequence ID" value="TCV84159.1"/>
    <property type="molecule type" value="Genomic_DNA"/>
</dbReference>
<gene>
    <name evidence="1" type="ORF">EDC63_11396</name>
</gene>
<dbReference type="Pfam" id="PF14907">
    <property type="entry name" value="NTP_transf_5"/>
    <property type="match status" value="1"/>
</dbReference>
<reference evidence="1 2" key="1">
    <citation type="submission" date="2019-03" db="EMBL/GenBank/DDBJ databases">
        <title>Genomic Encyclopedia of Type Strains, Phase IV (KMG-IV): sequencing the most valuable type-strain genomes for metagenomic binning, comparative biology and taxonomic classification.</title>
        <authorList>
            <person name="Goeker M."/>
        </authorList>
    </citation>
    <scope>NUCLEOTIDE SEQUENCE [LARGE SCALE GENOMIC DNA]</scope>
    <source>
        <strain evidence="1 2">DSM 100309</strain>
    </source>
</reference>
<comment type="caution">
    <text evidence="1">The sequence shown here is derived from an EMBL/GenBank/DDBJ whole genome shotgun (WGS) entry which is preliminary data.</text>
</comment>
<sequence length="359" mass="41185">MKAAKTLIVQVLRQPDKMQSMSMKEWDLLIRQSRHADMLAHIYALLEQKNLLASIPTKPLAHLESANTVVKRHAQAIRWEVHNLRKALETADLPLVLLKGAAYLIAELPPARGRIFSDVDILVPKAKLNQAEAALRLHGWDASHHDAYDQRYYRTWMHELPPMMHNQRQSVVDLHHNILPETARFHPDPAKLLESAISAGNTPQIKVLAPVDMVLHSATHLFHEGELEHGLRDLTDMDSLLRYFSSIPSFWEDLDARAKEMDLVRPLFYALHYCSEILETPLSATIIQSMKRFQPAWPLVSIMDALYGRALSPVHPSCSDWLTGFARWALYIRSHWLRMPAGLLARHLFHKAFYSKKPE</sequence>
<evidence type="ECO:0000313" key="1">
    <source>
        <dbReference type="EMBL" id="TCV84159.1"/>
    </source>
</evidence>
<keyword evidence="2" id="KW-1185">Reference proteome</keyword>
<dbReference type="OrthoDB" id="5497963at2"/>
<dbReference type="GO" id="GO:0016740">
    <property type="term" value="F:transferase activity"/>
    <property type="evidence" value="ECO:0007669"/>
    <property type="project" value="UniProtKB-KW"/>
</dbReference>
<dbReference type="RefSeq" id="WP_124945137.1">
    <property type="nucleotide sequence ID" value="NZ_BHVT01000008.1"/>
</dbReference>
<dbReference type="AlphaFoldDB" id="A0A4V2W1G2"/>
<evidence type="ECO:0000313" key="2">
    <source>
        <dbReference type="Proteomes" id="UP000295367"/>
    </source>
</evidence>
<accession>A0A4V2W1G2</accession>
<name>A0A4V2W1G2_9PROT</name>
<proteinExistence type="predicted"/>
<organism evidence="1 2">
    <name type="scientific">Sulfurirhabdus autotrophica</name>
    <dbReference type="NCBI Taxonomy" id="1706046"/>
    <lineage>
        <taxon>Bacteria</taxon>
        <taxon>Pseudomonadati</taxon>
        <taxon>Pseudomonadota</taxon>
        <taxon>Betaproteobacteria</taxon>
        <taxon>Nitrosomonadales</taxon>
        <taxon>Sulfuricellaceae</taxon>
        <taxon>Sulfurirhabdus</taxon>
    </lineage>
</organism>
<keyword evidence="1" id="KW-0808">Transferase</keyword>